<sequence>MHRVALHSTIHYGGVNTASTQVHSTTPTGISKLIIYIGIMMNGNIITVYTTRDVSFGKAGYPRWSQYKVHLSAIYLTLTGANDLNGRSQSELVRQQFYAHPVRKYTEYGVQNSPSTDGHGLCMQCDVIK</sequence>
<gene>
    <name evidence="1" type="ORF">ASPTUDRAFT_49047</name>
</gene>
<dbReference type="VEuPathDB" id="FungiDB:ASPTUDRAFT_49047"/>
<evidence type="ECO:0000313" key="1">
    <source>
        <dbReference type="EMBL" id="OJI89425.1"/>
    </source>
</evidence>
<dbReference type="AlphaFoldDB" id="A0A1L9NJH5"/>
<reference evidence="2" key="1">
    <citation type="journal article" date="2017" name="Genome Biol.">
        <title>Comparative genomics reveals high biological diversity and specific adaptations in the industrially and medically important fungal genus Aspergillus.</title>
        <authorList>
            <person name="de Vries R.P."/>
            <person name="Riley R."/>
            <person name="Wiebenga A."/>
            <person name="Aguilar-Osorio G."/>
            <person name="Amillis S."/>
            <person name="Uchima C.A."/>
            <person name="Anderluh G."/>
            <person name="Asadollahi M."/>
            <person name="Askin M."/>
            <person name="Barry K."/>
            <person name="Battaglia E."/>
            <person name="Bayram O."/>
            <person name="Benocci T."/>
            <person name="Braus-Stromeyer S.A."/>
            <person name="Caldana C."/>
            <person name="Canovas D."/>
            <person name="Cerqueira G.C."/>
            <person name="Chen F."/>
            <person name="Chen W."/>
            <person name="Choi C."/>
            <person name="Clum A."/>
            <person name="Dos Santos R.A."/>
            <person name="Damasio A.R."/>
            <person name="Diallinas G."/>
            <person name="Emri T."/>
            <person name="Fekete E."/>
            <person name="Flipphi M."/>
            <person name="Freyberg S."/>
            <person name="Gallo A."/>
            <person name="Gournas C."/>
            <person name="Habgood R."/>
            <person name="Hainaut M."/>
            <person name="Harispe M.L."/>
            <person name="Henrissat B."/>
            <person name="Hilden K.S."/>
            <person name="Hope R."/>
            <person name="Hossain A."/>
            <person name="Karabika E."/>
            <person name="Karaffa L."/>
            <person name="Karanyi Z."/>
            <person name="Krasevec N."/>
            <person name="Kuo A."/>
            <person name="Kusch H."/>
            <person name="LaButti K."/>
            <person name="Lagendijk E.L."/>
            <person name="Lapidus A."/>
            <person name="Levasseur A."/>
            <person name="Lindquist E."/>
            <person name="Lipzen A."/>
            <person name="Logrieco A.F."/>
            <person name="MacCabe A."/>
            <person name="Maekelae M.R."/>
            <person name="Malavazi I."/>
            <person name="Melin P."/>
            <person name="Meyer V."/>
            <person name="Mielnichuk N."/>
            <person name="Miskei M."/>
            <person name="Molnar A.P."/>
            <person name="Mule G."/>
            <person name="Ngan C.Y."/>
            <person name="Orejas M."/>
            <person name="Orosz E."/>
            <person name="Ouedraogo J.P."/>
            <person name="Overkamp K.M."/>
            <person name="Park H.-S."/>
            <person name="Perrone G."/>
            <person name="Piumi F."/>
            <person name="Punt P.J."/>
            <person name="Ram A.F."/>
            <person name="Ramon A."/>
            <person name="Rauscher S."/>
            <person name="Record E."/>
            <person name="Riano-Pachon D.M."/>
            <person name="Robert V."/>
            <person name="Roehrig J."/>
            <person name="Ruller R."/>
            <person name="Salamov A."/>
            <person name="Salih N.S."/>
            <person name="Samson R.A."/>
            <person name="Sandor E."/>
            <person name="Sanguinetti M."/>
            <person name="Schuetze T."/>
            <person name="Sepcic K."/>
            <person name="Shelest E."/>
            <person name="Sherlock G."/>
            <person name="Sophianopoulou V."/>
            <person name="Squina F.M."/>
            <person name="Sun H."/>
            <person name="Susca A."/>
            <person name="Todd R.B."/>
            <person name="Tsang A."/>
            <person name="Unkles S.E."/>
            <person name="van de Wiele N."/>
            <person name="van Rossen-Uffink D."/>
            <person name="Oliveira J.V."/>
            <person name="Vesth T.C."/>
            <person name="Visser J."/>
            <person name="Yu J.-H."/>
            <person name="Zhou M."/>
            <person name="Andersen M.R."/>
            <person name="Archer D.B."/>
            <person name="Baker S.E."/>
            <person name="Benoit I."/>
            <person name="Brakhage A.A."/>
            <person name="Braus G.H."/>
            <person name="Fischer R."/>
            <person name="Frisvad J.C."/>
            <person name="Goldman G.H."/>
            <person name="Houbraken J."/>
            <person name="Oakley B."/>
            <person name="Pocsi I."/>
            <person name="Scazzocchio C."/>
            <person name="Seiboth B."/>
            <person name="vanKuyk P.A."/>
            <person name="Wortman J."/>
            <person name="Dyer P.S."/>
            <person name="Grigoriev I.V."/>
        </authorList>
    </citation>
    <scope>NUCLEOTIDE SEQUENCE [LARGE SCALE GENOMIC DNA]</scope>
    <source>
        <strain evidence="2">CBS 134.48</strain>
    </source>
</reference>
<dbReference type="EMBL" id="KV878177">
    <property type="protein sequence ID" value="OJI89425.1"/>
    <property type="molecule type" value="Genomic_DNA"/>
</dbReference>
<keyword evidence="2" id="KW-1185">Reference proteome</keyword>
<name>A0A1L9NJH5_ASPTC</name>
<protein>
    <submittedName>
        <fullName evidence="1">Uncharacterized protein</fullName>
    </submittedName>
</protein>
<proteinExistence type="predicted"/>
<organism evidence="1 2">
    <name type="scientific">Aspergillus tubingensis (strain CBS 134.48)</name>
    <dbReference type="NCBI Taxonomy" id="767770"/>
    <lineage>
        <taxon>Eukaryota</taxon>
        <taxon>Fungi</taxon>
        <taxon>Dikarya</taxon>
        <taxon>Ascomycota</taxon>
        <taxon>Pezizomycotina</taxon>
        <taxon>Eurotiomycetes</taxon>
        <taxon>Eurotiomycetidae</taxon>
        <taxon>Eurotiales</taxon>
        <taxon>Aspergillaceae</taxon>
        <taxon>Aspergillus</taxon>
        <taxon>Aspergillus subgen. Circumdati</taxon>
    </lineage>
</organism>
<evidence type="ECO:0000313" key="2">
    <source>
        <dbReference type="Proteomes" id="UP000184304"/>
    </source>
</evidence>
<accession>A0A1L9NJH5</accession>
<dbReference type="Proteomes" id="UP000184304">
    <property type="component" value="Unassembled WGS sequence"/>
</dbReference>